<proteinExistence type="predicted"/>
<name>A0A420VDV2_9BACI</name>
<protein>
    <submittedName>
        <fullName evidence="1">Uncharacterized protein</fullName>
    </submittedName>
</protein>
<accession>A0A420VDV2</accession>
<dbReference type="RefSeq" id="WP_120669035.1">
    <property type="nucleotide sequence ID" value="NZ_AZRV01000035.1"/>
</dbReference>
<sequence>MTENFASMDPAVMEEFLAAMNEKAEAILKNCFRGKTFPGKPWSQELFDLTMQVIVDVTIENSDVTNFDFSTSIEKHLLFMNVQDEHGNTICDVLYSITYNGDPENPESHTIDSVQVAFKTGAFVAPKEPDSEDHLPF</sequence>
<comment type="caution">
    <text evidence="1">The sequence shown here is derived from an EMBL/GenBank/DDBJ whole genome shotgun (WGS) entry which is preliminary data.</text>
</comment>
<evidence type="ECO:0000313" key="1">
    <source>
        <dbReference type="EMBL" id="RKO61700.1"/>
    </source>
</evidence>
<keyword evidence="2" id="KW-1185">Reference proteome</keyword>
<organism evidence="1 2">
    <name type="scientific">Caldibacillus debilis GB1</name>
    <dbReference type="NCBI Taxonomy" id="1339248"/>
    <lineage>
        <taxon>Bacteria</taxon>
        <taxon>Bacillati</taxon>
        <taxon>Bacillota</taxon>
        <taxon>Bacilli</taxon>
        <taxon>Bacillales</taxon>
        <taxon>Bacillaceae</taxon>
        <taxon>Caldibacillus</taxon>
    </lineage>
</organism>
<dbReference type="Proteomes" id="UP000286235">
    <property type="component" value="Unassembled WGS sequence"/>
</dbReference>
<evidence type="ECO:0000313" key="2">
    <source>
        <dbReference type="Proteomes" id="UP000286235"/>
    </source>
</evidence>
<dbReference type="AlphaFoldDB" id="A0A420VDV2"/>
<gene>
    <name evidence="1" type="ORF">Cdeb_01171</name>
</gene>
<reference evidence="1 2" key="1">
    <citation type="submission" date="2013-12" db="EMBL/GenBank/DDBJ databases">
        <title>Genome and proteome characterization of Caldibacillus debilis GB1 derived from a cellulolytic aero-tolerant co-culture.</title>
        <authorList>
            <person name="Wushke S.T."/>
            <person name="Zhang X."/>
            <person name="Fristensky B."/>
            <person name="Wilkins J.A."/>
            <person name="Levin D.B."/>
            <person name="Sparling R."/>
        </authorList>
    </citation>
    <scope>NUCLEOTIDE SEQUENCE [LARGE SCALE GENOMIC DNA]</scope>
    <source>
        <strain evidence="1 2">GB1</strain>
    </source>
</reference>
<dbReference type="EMBL" id="AZRV01000035">
    <property type="protein sequence ID" value="RKO61700.1"/>
    <property type="molecule type" value="Genomic_DNA"/>
</dbReference>